<comment type="caution">
    <text evidence="1">The sequence shown here is derived from an EMBL/GenBank/DDBJ whole genome shotgun (WGS) entry which is preliminary data.</text>
</comment>
<name>A0ABR2G6J4_9ROSI</name>
<dbReference type="EMBL" id="JBBPBM010000002">
    <property type="protein sequence ID" value="KAK8596199.1"/>
    <property type="molecule type" value="Genomic_DNA"/>
</dbReference>
<protein>
    <submittedName>
        <fullName evidence="1">Uncharacterized protein</fullName>
    </submittedName>
</protein>
<accession>A0ABR2G6J4</accession>
<dbReference type="Proteomes" id="UP001472677">
    <property type="component" value="Unassembled WGS sequence"/>
</dbReference>
<sequence length="93" mass="10352">MVNINGQWDLDQIGDMLPIEIVHRIMAMVPPHAALGNDRLGWCWESHRAFSTKPTYTTLGDANLVDGNGVWNPIWHLNVPQKGKGCMDAVGEE</sequence>
<evidence type="ECO:0000313" key="1">
    <source>
        <dbReference type="EMBL" id="KAK8596199.1"/>
    </source>
</evidence>
<keyword evidence="2" id="KW-1185">Reference proteome</keyword>
<organism evidence="1 2">
    <name type="scientific">Hibiscus sabdariffa</name>
    <name type="common">roselle</name>
    <dbReference type="NCBI Taxonomy" id="183260"/>
    <lineage>
        <taxon>Eukaryota</taxon>
        <taxon>Viridiplantae</taxon>
        <taxon>Streptophyta</taxon>
        <taxon>Embryophyta</taxon>
        <taxon>Tracheophyta</taxon>
        <taxon>Spermatophyta</taxon>
        <taxon>Magnoliopsida</taxon>
        <taxon>eudicotyledons</taxon>
        <taxon>Gunneridae</taxon>
        <taxon>Pentapetalae</taxon>
        <taxon>rosids</taxon>
        <taxon>malvids</taxon>
        <taxon>Malvales</taxon>
        <taxon>Malvaceae</taxon>
        <taxon>Malvoideae</taxon>
        <taxon>Hibiscus</taxon>
    </lineage>
</organism>
<evidence type="ECO:0000313" key="2">
    <source>
        <dbReference type="Proteomes" id="UP001472677"/>
    </source>
</evidence>
<proteinExistence type="predicted"/>
<gene>
    <name evidence="1" type="ORF">V6N12_064698</name>
</gene>
<reference evidence="1 2" key="1">
    <citation type="journal article" date="2024" name="G3 (Bethesda)">
        <title>Genome assembly of Hibiscus sabdariffa L. provides insights into metabolisms of medicinal natural products.</title>
        <authorList>
            <person name="Kim T."/>
        </authorList>
    </citation>
    <scope>NUCLEOTIDE SEQUENCE [LARGE SCALE GENOMIC DNA]</scope>
    <source>
        <strain evidence="1">TK-2024</strain>
        <tissue evidence="1">Old leaves</tissue>
    </source>
</reference>